<evidence type="ECO:0000313" key="2">
    <source>
        <dbReference type="EMBL" id="MBO0934702.1"/>
    </source>
</evidence>
<keyword evidence="3" id="KW-1185">Reference proteome</keyword>
<reference evidence="2 3" key="1">
    <citation type="submission" date="2021-03" db="EMBL/GenBank/DDBJ databases">
        <title>Fibrella sp. HMF5036 genome sequencing and assembly.</title>
        <authorList>
            <person name="Kang H."/>
            <person name="Kim H."/>
            <person name="Bae S."/>
            <person name="Joh K."/>
        </authorList>
    </citation>
    <scope>NUCLEOTIDE SEQUENCE [LARGE SCALE GENOMIC DNA]</scope>
    <source>
        <strain evidence="2 3">HMF5036</strain>
    </source>
</reference>
<gene>
    <name evidence="2" type="ORF">J2I48_27075</name>
</gene>
<proteinExistence type="predicted"/>
<feature type="region of interest" description="Disordered" evidence="1">
    <location>
        <begin position="137"/>
        <end position="176"/>
    </location>
</feature>
<evidence type="ECO:0000256" key="1">
    <source>
        <dbReference type="SAM" id="MobiDB-lite"/>
    </source>
</evidence>
<name>A0A939JZ52_9BACT</name>
<evidence type="ECO:0000313" key="3">
    <source>
        <dbReference type="Proteomes" id="UP000664795"/>
    </source>
</evidence>
<dbReference type="RefSeq" id="WP_207338667.1">
    <property type="nucleotide sequence ID" value="NZ_JAFMYU010000036.1"/>
</dbReference>
<comment type="caution">
    <text evidence="2">The sequence shown here is derived from an EMBL/GenBank/DDBJ whole genome shotgun (WGS) entry which is preliminary data.</text>
</comment>
<dbReference type="InterPro" id="IPR003772">
    <property type="entry name" value="YceD"/>
</dbReference>
<protein>
    <submittedName>
        <fullName evidence="2">DUF177 domain-containing protein</fullName>
    </submittedName>
</protein>
<feature type="compositionally biased region" description="Basic and acidic residues" evidence="1">
    <location>
        <begin position="166"/>
        <end position="176"/>
    </location>
</feature>
<sequence length="184" mass="21412">MNELRPYDINIIGLEEKRYEFDFKSDDTFFKALDQQLITKGSVTTHLILDKSETMIRLDFQIQGVVEQTCDRSLDLYDEQVDTRRTLYLKFGDRNEELTDEIELIERNTATIHVARYIFDFIVLALPMKRLHPRFRDEANGDDDEDAPGKLIYSSDSGTVVDDTGEEKPAVDPRWDALRKLSNN</sequence>
<dbReference type="Pfam" id="PF02620">
    <property type="entry name" value="YceD"/>
    <property type="match status" value="1"/>
</dbReference>
<accession>A0A939JZ52</accession>
<dbReference type="Proteomes" id="UP000664795">
    <property type="component" value="Unassembled WGS sequence"/>
</dbReference>
<organism evidence="2 3">
    <name type="scientific">Fibrella aquatilis</name>
    <dbReference type="NCBI Taxonomy" id="2817059"/>
    <lineage>
        <taxon>Bacteria</taxon>
        <taxon>Pseudomonadati</taxon>
        <taxon>Bacteroidota</taxon>
        <taxon>Cytophagia</taxon>
        <taxon>Cytophagales</taxon>
        <taxon>Spirosomataceae</taxon>
        <taxon>Fibrella</taxon>
    </lineage>
</organism>
<dbReference type="AlphaFoldDB" id="A0A939JZ52"/>
<dbReference type="EMBL" id="JAFMYU010000036">
    <property type="protein sequence ID" value="MBO0934702.1"/>
    <property type="molecule type" value="Genomic_DNA"/>
</dbReference>